<keyword evidence="4" id="KW-0804">Transcription</keyword>
<dbReference type="GO" id="GO:0000981">
    <property type="term" value="F:DNA-binding transcription factor activity, RNA polymerase II-specific"/>
    <property type="evidence" value="ECO:0007669"/>
    <property type="project" value="InterPro"/>
</dbReference>
<dbReference type="Proteomes" id="UP001147747">
    <property type="component" value="Unassembled WGS sequence"/>
</dbReference>
<evidence type="ECO:0000256" key="1">
    <source>
        <dbReference type="ARBA" id="ARBA00022833"/>
    </source>
</evidence>
<feature type="region of interest" description="Disordered" evidence="6">
    <location>
        <begin position="203"/>
        <end position="241"/>
    </location>
</feature>
<feature type="domain" description="Zn(2)-C6 fungal-type" evidence="7">
    <location>
        <begin position="37"/>
        <end position="68"/>
    </location>
</feature>
<evidence type="ECO:0000256" key="5">
    <source>
        <dbReference type="ARBA" id="ARBA00023242"/>
    </source>
</evidence>
<dbReference type="Pfam" id="PF00172">
    <property type="entry name" value="Zn_clus"/>
    <property type="match status" value="1"/>
</dbReference>
<comment type="caution">
    <text evidence="8">The sequence shown here is derived from an EMBL/GenBank/DDBJ whole genome shotgun (WGS) entry which is preliminary data.</text>
</comment>
<dbReference type="PANTHER" id="PTHR47663">
    <property type="entry name" value="XYLANOLYTIC TRANSCRIPTIONAL ACTIVATOR XLNR-RELATED"/>
    <property type="match status" value="1"/>
</dbReference>
<feature type="region of interest" description="Disordered" evidence="6">
    <location>
        <begin position="112"/>
        <end position="137"/>
    </location>
</feature>
<dbReference type="EMBL" id="JAPZBU010000004">
    <property type="protein sequence ID" value="KAJ5408033.1"/>
    <property type="molecule type" value="Genomic_DNA"/>
</dbReference>
<dbReference type="OrthoDB" id="4365136at2759"/>
<evidence type="ECO:0000256" key="6">
    <source>
        <dbReference type="SAM" id="MobiDB-lite"/>
    </source>
</evidence>
<dbReference type="InterPro" id="IPR051439">
    <property type="entry name" value="XlnR/Xlr1"/>
</dbReference>
<reference evidence="8" key="1">
    <citation type="submission" date="2022-12" db="EMBL/GenBank/DDBJ databases">
        <authorList>
            <person name="Petersen C."/>
        </authorList>
    </citation>
    <scope>NUCLEOTIDE SEQUENCE</scope>
    <source>
        <strain evidence="8">IBT 29677</strain>
    </source>
</reference>
<dbReference type="SMART" id="SM00066">
    <property type="entry name" value="GAL4"/>
    <property type="match status" value="1"/>
</dbReference>
<evidence type="ECO:0000313" key="8">
    <source>
        <dbReference type="EMBL" id="KAJ5408033.1"/>
    </source>
</evidence>
<dbReference type="AlphaFoldDB" id="A0A9W9W813"/>
<keyword evidence="5" id="KW-0539">Nucleus</keyword>
<accession>A0A9W9W813</accession>
<evidence type="ECO:0000256" key="2">
    <source>
        <dbReference type="ARBA" id="ARBA00023015"/>
    </source>
</evidence>
<dbReference type="PROSITE" id="PS50048">
    <property type="entry name" value="ZN2_CY6_FUNGAL_2"/>
    <property type="match status" value="1"/>
</dbReference>
<keyword evidence="9" id="KW-1185">Reference proteome</keyword>
<feature type="compositionally biased region" description="Polar residues" evidence="6">
    <location>
        <begin position="112"/>
        <end position="122"/>
    </location>
</feature>
<keyword evidence="1" id="KW-0862">Zinc</keyword>
<dbReference type="GO" id="GO:0003677">
    <property type="term" value="F:DNA binding"/>
    <property type="evidence" value="ECO:0007669"/>
    <property type="project" value="UniProtKB-KW"/>
</dbReference>
<dbReference type="GeneID" id="81365533"/>
<evidence type="ECO:0000259" key="7">
    <source>
        <dbReference type="PROSITE" id="PS50048"/>
    </source>
</evidence>
<gene>
    <name evidence="8" type="ORF">N7509_001916</name>
</gene>
<dbReference type="CDD" id="cd00067">
    <property type="entry name" value="GAL4"/>
    <property type="match status" value="1"/>
</dbReference>
<keyword evidence="2" id="KW-0805">Transcription regulation</keyword>
<feature type="compositionally biased region" description="Low complexity" evidence="6">
    <location>
        <begin position="123"/>
        <end position="137"/>
    </location>
</feature>
<dbReference type="RefSeq" id="XP_056492348.1">
    <property type="nucleotide sequence ID" value="XM_056626553.1"/>
</dbReference>
<dbReference type="PANTHER" id="PTHR47663:SF2">
    <property type="entry name" value="ARABINOLYTIC TRANSCRIPTIONAL ACTIVATOR ARAR-RELATED"/>
    <property type="match status" value="1"/>
</dbReference>
<dbReference type="GO" id="GO:0008270">
    <property type="term" value="F:zinc ion binding"/>
    <property type="evidence" value="ECO:0007669"/>
    <property type="project" value="InterPro"/>
</dbReference>
<dbReference type="PROSITE" id="PS00463">
    <property type="entry name" value="ZN2_CY6_FUNGAL_1"/>
    <property type="match status" value="1"/>
</dbReference>
<organism evidence="8 9">
    <name type="scientific">Penicillium cosmopolitanum</name>
    <dbReference type="NCBI Taxonomy" id="1131564"/>
    <lineage>
        <taxon>Eukaryota</taxon>
        <taxon>Fungi</taxon>
        <taxon>Dikarya</taxon>
        <taxon>Ascomycota</taxon>
        <taxon>Pezizomycotina</taxon>
        <taxon>Eurotiomycetes</taxon>
        <taxon>Eurotiomycetidae</taxon>
        <taxon>Eurotiales</taxon>
        <taxon>Aspergillaceae</taxon>
        <taxon>Penicillium</taxon>
    </lineage>
</organism>
<sequence length="290" mass="31315">MFAEIILQPVDWKPSPPDPGPIELPNGKRRWRRNQVACDTCHARRVRCDMVFSNPCSRCKHKNAECAITRERRKRGRRGRAEQANANQILETLGVHDTPTIQGEARQTETCSVDESPPVSSLTATDPTTRPDTPGIDNIKVGNCSALETPGSCSDTSSSQILEELGMGLTEDCLPTANLFQGLFDLGAEHDLDLPPLPNICTADDITSSPHAGSEVPSESSVPSPPAVDLTSPDLESKSRSDDILYDAEGADNMLLVDLLESTLYGANMPLSLSPTTTTTRIGLGSELFC</sequence>
<keyword evidence="3" id="KW-0238">DNA-binding</keyword>
<reference evidence="8" key="2">
    <citation type="journal article" date="2023" name="IMA Fungus">
        <title>Comparative genomic study of the Penicillium genus elucidates a diverse pangenome and 15 lateral gene transfer events.</title>
        <authorList>
            <person name="Petersen C."/>
            <person name="Sorensen T."/>
            <person name="Nielsen M.R."/>
            <person name="Sondergaard T.E."/>
            <person name="Sorensen J.L."/>
            <person name="Fitzpatrick D.A."/>
            <person name="Frisvad J.C."/>
            <person name="Nielsen K.L."/>
        </authorList>
    </citation>
    <scope>NUCLEOTIDE SEQUENCE</scope>
    <source>
        <strain evidence="8">IBT 29677</strain>
    </source>
</reference>
<dbReference type="InterPro" id="IPR001138">
    <property type="entry name" value="Zn2Cys6_DnaBD"/>
</dbReference>
<evidence type="ECO:0000256" key="3">
    <source>
        <dbReference type="ARBA" id="ARBA00023125"/>
    </source>
</evidence>
<proteinExistence type="predicted"/>
<protein>
    <recommendedName>
        <fullName evidence="7">Zn(2)-C6 fungal-type domain-containing protein</fullName>
    </recommendedName>
</protein>
<dbReference type="SUPFAM" id="SSF57701">
    <property type="entry name" value="Zn2/Cys6 DNA-binding domain"/>
    <property type="match status" value="1"/>
</dbReference>
<evidence type="ECO:0000313" key="9">
    <source>
        <dbReference type="Proteomes" id="UP001147747"/>
    </source>
</evidence>
<dbReference type="InterPro" id="IPR036864">
    <property type="entry name" value="Zn2-C6_fun-type_DNA-bd_sf"/>
</dbReference>
<name>A0A9W9W813_9EURO</name>
<evidence type="ECO:0000256" key="4">
    <source>
        <dbReference type="ARBA" id="ARBA00023163"/>
    </source>
</evidence>
<dbReference type="Gene3D" id="4.10.240.10">
    <property type="entry name" value="Zn(2)-C6 fungal-type DNA-binding domain"/>
    <property type="match status" value="1"/>
</dbReference>